<reference evidence="4 5" key="1">
    <citation type="submission" date="2019-08" db="EMBL/GenBank/DDBJ databases">
        <title>Draft genome sequences of two oriental melons (Cucumis melo L. var makuwa).</title>
        <authorList>
            <person name="Kwon S.-Y."/>
        </authorList>
    </citation>
    <scope>NUCLEOTIDE SEQUENCE [LARGE SCALE GENOMIC DNA]</scope>
    <source>
        <strain evidence="5">cv. Chang Bougi</strain>
        <strain evidence="4">cv. SW 3</strain>
        <tissue evidence="3">Leaf</tissue>
    </source>
</reference>
<feature type="compositionally biased region" description="Low complexity" evidence="1">
    <location>
        <begin position="145"/>
        <end position="155"/>
    </location>
</feature>
<feature type="region of interest" description="Disordered" evidence="1">
    <location>
        <begin position="135"/>
        <end position="160"/>
    </location>
</feature>
<evidence type="ECO:0000313" key="2">
    <source>
        <dbReference type="EMBL" id="KAA0035848.1"/>
    </source>
</evidence>
<dbReference type="AlphaFoldDB" id="A0A5D3E2J7"/>
<name>A0A5D3E2J7_CUCMM</name>
<evidence type="ECO:0000313" key="5">
    <source>
        <dbReference type="Proteomes" id="UP000321947"/>
    </source>
</evidence>
<evidence type="ECO:0000313" key="4">
    <source>
        <dbReference type="Proteomes" id="UP000321393"/>
    </source>
</evidence>
<evidence type="ECO:0000256" key="1">
    <source>
        <dbReference type="SAM" id="MobiDB-lite"/>
    </source>
</evidence>
<organism evidence="3 5">
    <name type="scientific">Cucumis melo var. makuwa</name>
    <name type="common">Oriental melon</name>
    <dbReference type="NCBI Taxonomy" id="1194695"/>
    <lineage>
        <taxon>Eukaryota</taxon>
        <taxon>Viridiplantae</taxon>
        <taxon>Streptophyta</taxon>
        <taxon>Embryophyta</taxon>
        <taxon>Tracheophyta</taxon>
        <taxon>Spermatophyta</taxon>
        <taxon>Magnoliopsida</taxon>
        <taxon>eudicotyledons</taxon>
        <taxon>Gunneridae</taxon>
        <taxon>Pentapetalae</taxon>
        <taxon>rosids</taxon>
        <taxon>fabids</taxon>
        <taxon>Cucurbitales</taxon>
        <taxon>Cucurbitaceae</taxon>
        <taxon>Benincaseae</taxon>
        <taxon>Cucumis</taxon>
    </lineage>
</organism>
<dbReference type="Proteomes" id="UP000321947">
    <property type="component" value="Unassembled WGS sequence"/>
</dbReference>
<accession>A0A5D3E2J7</accession>
<evidence type="ECO:0000313" key="3">
    <source>
        <dbReference type="EMBL" id="TYK30297.1"/>
    </source>
</evidence>
<dbReference type="EMBL" id="SSTE01019881">
    <property type="protein sequence ID" value="KAA0035848.1"/>
    <property type="molecule type" value="Genomic_DNA"/>
</dbReference>
<gene>
    <name evidence="3" type="ORF">E5676_scaffold344G00620</name>
    <name evidence="2" type="ORF">E6C27_scaffold56G00100</name>
</gene>
<proteinExistence type="predicted"/>
<sequence>MNESSTFCSCYLSGIAAQFTTDVRNDELISEFEIFKQKDVPEVDDVENEQLNVLEIIVGHRVDDHIEDDTLCTIDVDPTIVERLIVRHVANDFIDVGDEQLSHQSGTSTISSFSSSFDEIDAIFFEFVENLNNPTRGSSSVGENSSTTQPSSTTTSKRRAQSRLLELERYIHANERISMSIAPGTKKSISPHAIRFSQAICMCIRKTFPVCCLRWANVGREYIEVVKGDLHHFFVLDFNDQVMNRLVEHQMLNTFKKFMGDCHKQFKSTTTL</sequence>
<comment type="caution">
    <text evidence="3">The sequence shown here is derived from an EMBL/GenBank/DDBJ whole genome shotgun (WGS) entry which is preliminary data.</text>
</comment>
<dbReference type="EMBL" id="SSTD01000679">
    <property type="protein sequence ID" value="TYK30297.1"/>
    <property type="molecule type" value="Genomic_DNA"/>
</dbReference>
<dbReference type="Proteomes" id="UP000321393">
    <property type="component" value="Unassembled WGS sequence"/>
</dbReference>
<feature type="compositionally biased region" description="Polar residues" evidence="1">
    <location>
        <begin position="135"/>
        <end position="144"/>
    </location>
</feature>
<protein>
    <submittedName>
        <fullName evidence="3">CACTA en-spm transposon protein</fullName>
    </submittedName>
</protein>